<dbReference type="InterPro" id="IPR029063">
    <property type="entry name" value="SAM-dependent_MTases_sf"/>
</dbReference>
<dbReference type="Proteomes" id="UP000015354">
    <property type="component" value="Unassembled WGS sequence"/>
</dbReference>
<evidence type="ECO:0000256" key="2">
    <source>
        <dbReference type="ARBA" id="ARBA00005369"/>
    </source>
</evidence>
<dbReference type="GO" id="GO:0005737">
    <property type="term" value="C:cytoplasm"/>
    <property type="evidence" value="ECO:0007669"/>
    <property type="project" value="UniProtKB-SubCell"/>
</dbReference>
<evidence type="ECO:0000256" key="5">
    <source>
        <dbReference type="ARBA" id="ARBA00022603"/>
    </source>
</evidence>
<evidence type="ECO:0000313" key="9">
    <source>
        <dbReference type="Proteomes" id="UP000015354"/>
    </source>
</evidence>
<sequence>MAWTCSASTNEKLVLALQREMLVKSDSVLRAMLAIDRGLFLPPEVLPYAYEDRPLPIGYNVTISAPHMHAMMLELMAPYVKPKAAGRLCACWTSAAAAGT</sequence>
<dbReference type="PANTHER" id="PTHR11579">
    <property type="entry name" value="PROTEIN-L-ISOASPARTATE O-METHYLTRANSFERASE"/>
    <property type="match status" value="1"/>
</dbReference>
<dbReference type="SUPFAM" id="SSF53335">
    <property type="entry name" value="S-adenosyl-L-methionine-dependent methyltransferases"/>
    <property type="match status" value="1"/>
</dbReference>
<accession>S9UJX6</accession>
<gene>
    <name evidence="8" type="ORF">STCU_12394</name>
</gene>
<dbReference type="EC" id="2.1.1.77" evidence="3"/>
<dbReference type="PANTHER" id="PTHR11579:SF0">
    <property type="entry name" value="PROTEIN-L-ISOASPARTATE(D-ASPARTATE) O-METHYLTRANSFERASE"/>
    <property type="match status" value="1"/>
</dbReference>
<dbReference type="GO" id="GO:0032259">
    <property type="term" value="P:methylation"/>
    <property type="evidence" value="ECO:0007669"/>
    <property type="project" value="UniProtKB-KW"/>
</dbReference>
<comment type="subcellular location">
    <subcellularLocation>
        <location evidence="1">Cytoplasm</location>
    </subcellularLocation>
</comment>
<keyword evidence="7" id="KW-0949">S-adenosyl-L-methionine</keyword>
<keyword evidence="4" id="KW-0963">Cytoplasm</keyword>
<keyword evidence="6" id="KW-0808">Transferase</keyword>
<proteinExistence type="inferred from homology"/>
<evidence type="ECO:0000256" key="4">
    <source>
        <dbReference type="ARBA" id="ARBA00022490"/>
    </source>
</evidence>
<protein>
    <recommendedName>
        <fullName evidence="3">protein-L-isoaspartate(D-aspartate) O-methyltransferase</fullName>
        <ecNumber evidence="3">2.1.1.77</ecNumber>
    </recommendedName>
</protein>
<evidence type="ECO:0000256" key="6">
    <source>
        <dbReference type="ARBA" id="ARBA00022679"/>
    </source>
</evidence>
<comment type="similarity">
    <text evidence="2">Belongs to the methyltransferase superfamily. L-isoaspartyl/D-aspartyl protein methyltransferase family.</text>
</comment>
<dbReference type="OrthoDB" id="73890at2759"/>
<dbReference type="Gene3D" id="3.40.50.150">
    <property type="entry name" value="Vaccinia Virus protein VP39"/>
    <property type="match status" value="1"/>
</dbReference>
<evidence type="ECO:0000256" key="1">
    <source>
        <dbReference type="ARBA" id="ARBA00004496"/>
    </source>
</evidence>
<name>S9UJX6_9TRYP</name>
<reference evidence="8 9" key="1">
    <citation type="journal article" date="2013" name="PLoS ONE">
        <title>Predicting the Proteins of Angomonas deanei, Strigomonas culicis and Their Respective Endosymbionts Reveals New Aspects of the Trypanosomatidae Family.</title>
        <authorList>
            <person name="Motta M.C."/>
            <person name="Martins A.C."/>
            <person name="de Souza S.S."/>
            <person name="Catta-Preta C.M."/>
            <person name="Silva R."/>
            <person name="Klein C.C."/>
            <person name="de Almeida L.G."/>
            <person name="de Lima Cunha O."/>
            <person name="Ciapina L.P."/>
            <person name="Brocchi M."/>
            <person name="Colabardini A.C."/>
            <person name="de Araujo Lima B."/>
            <person name="Machado C.R."/>
            <person name="de Almeida Soares C.M."/>
            <person name="Probst C.M."/>
            <person name="de Menezes C.B."/>
            <person name="Thompson C.E."/>
            <person name="Bartholomeu D.C."/>
            <person name="Gradia D.F."/>
            <person name="Pavoni D.P."/>
            <person name="Grisard E.C."/>
            <person name="Fantinatti-Garboggini F."/>
            <person name="Marchini F.K."/>
            <person name="Rodrigues-Luiz G.F."/>
            <person name="Wagner G."/>
            <person name="Goldman G.H."/>
            <person name="Fietto J.L."/>
            <person name="Elias M.C."/>
            <person name="Goldman M.H."/>
            <person name="Sagot M.F."/>
            <person name="Pereira M."/>
            <person name="Stoco P.H."/>
            <person name="de Mendonca-Neto R.P."/>
            <person name="Teixeira S.M."/>
            <person name="Maciel T.E."/>
            <person name="de Oliveira Mendes T.A."/>
            <person name="Urmenyi T.P."/>
            <person name="de Souza W."/>
            <person name="Schenkman S."/>
            <person name="de Vasconcelos A.T."/>
        </authorList>
    </citation>
    <scope>NUCLEOTIDE SEQUENCE [LARGE SCALE GENOMIC DNA]</scope>
</reference>
<dbReference type="InterPro" id="IPR000682">
    <property type="entry name" value="PCMT"/>
</dbReference>
<organism evidence="8 9">
    <name type="scientific">Strigomonas culicis</name>
    <dbReference type="NCBI Taxonomy" id="28005"/>
    <lineage>
        <taxon>Eukaryota</taxon>
        <taxon>Discoba</taxon>
        <taxon>Euglenozoa</taxon>
        <taxon>Kinetoplastea</taxon>
        <taxon>Metakinetoplastina</taxon>
        <taxon>Trypanosomatida</taxon>
        <taxon>Trypanosomatidae</taxon>
        <taxon>Strigomonadinae</taxon>
        <taxon>Strigomonas</taxon>
    </lineage>
</organism>
<dbReference type="GO" id="GO:0004719">
    <property type="term" value="F:protein-L-isoaspartate (D-aspartate) O-methyltransferase activity"/>
    <property type="evidence" value="ECO:0007669"/>
    <property type="project" value="UniProtKB-EC"/>
</dbReference>
<comment type="caution">
    <text evidence="8">The sequence shown here is derived from an EMBL/GenBank/DDBJ whole genome shotgun (WGS) entry which is preliminary data.</text>
</comment>
<dbReference type="EMBL" id="ATMH01012744">
    <property type="protein sequence ID" value="EPY14991.1"/>
    <property type="molecule type" value="Genomic_DNA"/>
</dbReference>
<evidence type="ECO:0000256" key="3">
    <source>
        <dbReference type="ARBA" id="ARBA00011890"/>
    </source>
</evidence>
<keyword evidence="5" id="KW-0489">Methyltransferase</keyword>
<keyword evidence="9" id="KW-1185">Reference proteome</keyword>
<dbReference type="AlphaFoldDB" id="S9UJX6"/>
<evidence type="ECO:0000313" key="8">
    <source>
        <dbReference type="EMBL" id="EPY14991.1"/>
    </source>
</evidence>
<dbReference type="Pfam" id="PF01135">
    <property type="entry name" value="PCMT"/>
    <property type="match status" value="1"/>
</dbReference>
<evidence type="ECO:0000256" key="7">
    <source>
        <dbReference type="ARBA" id="ARBA00022691"/>
    </source>
</evidence>